<dbReference type="Pfam" id="PF12399">
    <property type="entry name" value="BCA_ABC_TP_C"/>
    <property type="match status" value="1"/>
</dbReference>
<dbReference type="CDD" id="cd03219">
    <property type="entry name" value="ABC_Mj1267_LivG_branched"/>
    <property type="match status" value="1"/>
</dbReference>
<dbReference type="GO" id="GO:0005524">
    <property type="term" value="F:ATP binding"/>
    <property type="evidence" value="ECO:0007669"/>
    <property type="project" value="UniProtKB-KW"/>
</dbReference>
<organism evidence="5 6">
    <name type="scientific">Thermoclostridium caenicola</name>
    <dbReference type="NCBI Taxonomy" id="659425"/>
    <lineage>
        <taxon>Bacteria</taxon>
        <taxon>Bacillati</taxon>
        <taxon>Bacillota</taxon>
        <taxon>Clostridia</taxon>
        <taxon>Eubacteriales</taxon>
        <taxon>Oscillospiraceae</taxon>
        <taxon>Thermoclostridium</taxon>
    </lineage>
</organism>
<dbReference type="Pfam" id="PF00005">
    <property type="entry name" value="ABC_tran"/>
    <property type="match status" value="1"/>
</dbReference>
<dbReference type="PROSITE" id="PS50893">
    <property type="entry name" value="ABC_TRANSPORTER_2"/>
    <property type="match status" value="1"/>
</dbReference>
<sequence>MALLNVENISKKFGGVCAVDGFFMEVEKGEVVGIIGPNGAGKTTIFNLISKVYETECGRIWLDGTDISSYTQEQAARSGIGRTFQNIRLFNSLNVLDNVKVSCDYKPRYSLIEAILSLPRTIKGKRETHEEAMACLRAVGLEKYALEKPGNLPYGMQRRLEIARALALKPKVLMLDEPAAGLNPEECAELVRFLKDITQKFDIALVIIEHHMDVVMNLCHKIYVLEFGKTIAVGTPEKIQNDPKVLAAYLGEEED</sequence>
<evidence type="ECO:0000259" key="4">
    <source>
        <dbReference type="PROSITE" id="PS50893"/>
    </source>
</evidence>
<dbReference type="GO" id="GO:1903805">
    <property type="term" value="P:L-valine import across plasma membrane"/>
    <property type="evidence" value="ECO:0007669"/>
    <property type="project" value="TreeGrafter"/>
</dbReference>
<dbReference type="GO" id="GO:1903806">
    <property type="term" value="P:L-isoleucine import across plasma membrane"/>
    <property type="evidence" value="ECO:0007669"/>
    <property type="project" value="TreeGrafter"/>
</dbReference>
<dbReference type="Gene3D" id="3.40.50.300">
    <property type="entry name" value="P-loop containing nucleotide triphosphate hydrolases"/>
    <property type="match status" value="1"/>
</dbReference>
<dbReference type="EMBL" id="FQZP01000021">
    <property type="protein sequence ID" value="SHJ04682.1"/>
    <property type="molecule type" value="Genomic_DNA"/>
</dbReference>
<dbReference type="InterPro" id="IPR027417">
    <property type="entry name" value="P-loop_NTPase"/>
</dbReference>
<feature type="domain" description="ABC transporter" evidence="4">
    <location>
        <begin position="4"/>
        <end position="252"/>
    </location>
</feature>
<dbReference type="GO" id="GO:0015192">
    <property type="term" value="F:L-phenylalanine transmembrane transporter activity"/>
    <property type="evidence" value="ECO:0007669"/>
    <property type="project" value="TreeGrafter"/>
</dbReference>
<keyword evidence="3 5" id="KW-0067">ATP-binding</keyword>
<dbReference type="GO" id="GO:0042941">
    <property type="term" value="P:D-alanine transmembrane transport"/>
    <property type="evidence" value="ECO:0007669"/>
    <property type="project" value="TreeGrafter"/>
</dbReference>
<dbReference type="InterPro" id="IPR003439">
    <property type="entry name" value="ABC_transporter-like_ATP-bd"/>
</dbReference>
<accession>A0A1M6G489</accession>
<keyword evidence="1" id="KW-0813">Transport</keyword>
<dbReference type="InterPro" id="IPR003593">
    <property type="entry name" value="AAA+_ATPase"/>
</dbReference>
<dbReference type="Proteomes" id="UP000324781">
    <property type="component" value="Unassembled WGS sequence"/>
</dbReference>
<protein>
    <submittedName>
        <fullName evidence="5">Amino acid/amide ABC transporter ATP-binding protein 1, HAAT family</fullName>
    </submittedName>
</protein>
<dbReference type="PANTHER" id="PTHR45772:SF7">
    <property type="entry name" value="AMINO ACID ABC TRANSPORTER ATP-BINDING PROTEIN"/>
    <property type="match status" value="1"/>
</dbReference>
<dbReference type="FunFam" id="3.40.50.300:FF:000421">
    <property type="entry name" value="Branched-chain amino acid ABC transporter ATP-binding protein"/>
    <property type="match status" value="1"/>
</dbReference>
<dbReference type="GO" id="GO:0015808">
    <property type="term" value="P:L-alanine transport"/>
    <property type="evidence" value="ECO:0007669"/>
    <property type="project" value="TreeGrafter"/>
</dbReference>
<name>A0A1M6G489_9FIRM</name>
<dbReference type="InterPro" id="IPR051120">
    <property type="entry name" value="ABC_AA/LPS_Transport"/>
</dbReference>
<evidence type="ECO:0000256" key="3">
    <source>
        <dbReference type="ARBA" id="ARBA00022840"/>
    </source>
</evidence>
<dbReference type="RefSeq" id="WP_149678653.1">
    <property type="nucleotide sequence ID" value="NZ_DAONMB010000007.1"/>
</dbReference>
<dbReference type="SMART" id="SM00382">
    <property type="entry name" value="AAA"/>
    <property type="match status" value="1"/>
</dbReference>
<dbReference type="OrthoDB" id="9805514at2"/>
<dbReference type="PANTHER" id="PTHR45772">
    <property type="entry name" value="CONSERVED COMPONENT OF ABC TRANSPORTER FOR NATURAL AMINO ACIDS-RELATED"/>
    <property type="match status" value="1"/>
</dbReference>
<dbReference type="GO" id="GO:0005304">
    <property type="term" value="F:L-valine transmembrane transporter activity"/>
    <property type="evidence" value="ECO:0007669"/>
    <property type="project" value="TreeGrafter"/>
</dbReference>
<dbReference type="AlphaFoldDB" id="A0A1M6G489"/>
<keyword evidence="2" id="KW-0547">Nucleotide-binding</keyword>
<evidence type="ECO:0000313" key="5">
    <source>
        <dbReference type="EMBL" id="SHJ04682.1"/>
    </source>
</evidence>
<evidence type="ECO:0000313" key="6">
    <source>
        <dbReference type="Proteomes" id="UP000324781"/>
    </source>
</evidence>
<dbReference type="GO" id="GO:0005886">
    <property type="term" value="C:plasma membrane"/>
    <property type="evidence" value="ECO:0007669"/>
    <property type="project" value="TreeGrafter"/>
</dbReference>
<reference evidence="5 6" key="1">
    <citation type="submission" date="2016-11" db="EMBL/GenBank/DDBJ databases">
        <authorList>
            <person name="Varghese N."/>
            <person name="Submissions S."/>
        </authorList>
    </citation>
    <scope>NUCLEOTIDE SEQUENCE [LARGE SCALE GENOMIC DNA]</scope>
    <source>
        <strain evidence="5 6">DSM 19027</strain>
    </source>
</reference>
<dbReference type="GO" id="GO:0016887">
    <property type="term" value="F:ATP hydrolysis activity"/>
    <property type="evidence" value="ECO:0007669"/>
    <property type="project" value="InterPro"/>
</dbReference>
<keyword evidence="6" id="KW-1185">Reference proteome</keyword>
<gene>
    <name evidence="5" type="ORF">SAMN05444373_102113</name>
</gene>
<dbReference type="InterPro" id="IPR032823">
    <property type="entry name" value="BCA_ABC_TP_C"/>
</dbReference>
<proteinExistence type="predicted"/>
<dbReference type="GO" id="GO:0015188">
    <property type="term" value="F:L-isoleucine transmembrane transporter activity"/>
    <property type="evidence" value="ECO:0007669"/>
    <property type="project" value="TreeGrafter"/>
</dbReference>
<evidence type="ECO:0000256" key="1">
    <source>
        <dbReference type="ARBA" id="ARBA00022448"/>
    </source>
</evidence>
<dbReference type="SUPFAM" id="SSF52540">
    <property type="entry name" value="P-loop containing nucleoside triphosphate hydrolases"/>
    <property type="match status" value="1"/>
</dbReference>
<evidence type="ECO:0000256" key="2">
    <source>
        <dbReference type="ARBA" id="ARBA00022741"/>
    </source>
</evidence>